<comment type="caution">
    <text evidence="1">The sequence shown here is derived from an EMBL/GenBank/DDBJ whole genome shotgun (WGS) entry which is preliminary data.</text>
</comment>
<name>A0A7U7J271_9GAMM</name>
<dbReference type="AlphaFoldDB" id="A0A7U7J271"/>
<proteinExistence type="predicted"/>
<accession>A0A7U7J271</accession>
<gene>
    <name evidence="1" type="ORF">BN874_1350023</name>
</gene>
<sequence length="76" mass="8384">MHLRVRRAGRSSYPGRQLLAPAPFGLIRSVTEPGLSLNLSIRHARESGYLLFAVAYWIPASAGMTENESPVSIYPE</sequence>
<keyword evidence="2" id="KW-1185">Reference proteome</keyword>
<reference evidence="1 2" key="1">
    <citation type="journal article" date="2014" name="ISME J.">
        <title>Candidatus Competibacter-lineage genomes retrieved from metagenomes reveal functional metabolic diversity.</title>
        <authorList>
            <person name="McIlroy S.J."/>
            <person name="Albertsen M."/>
            <person name="Andresen E.K."/>
            <person name="Saunders A.M."/>
            <person name="Kristiansen R."/>
            <person name="Stokholm-Bjerregaard M."/>
            <person name="Nielsen K.L."/>
            <person name="Nielsen P.H."/>
        </authorList>
    </citation>
    <scope>NUCLEOTIDE SEQUENCE [LARGE SCALE GENOMIC DNA]</scope>
    <source>
        <strain evidence="1 2">Run_B_J11</strain>
    </source>
</reference>
<protein>
    <submittedName>
        <fullName evidence="1">Uncharacterized protein</fullName>
    </submittedName>
</protein>
<dbReference type="EMBL" id="CBTK010000041">
    <property type="protein sequence ID" value="CDH43825.1"/>
    <property type="molecule type" value="Genomic_DNA"/>
</dbReference>
<evidence type="ECO:0000313" key="2">
    <source>
        <dbReference type="Proteomes" id="UP000019184"/>
    </source>
</evidence>
<organism evidence="1 2">
    <name type="scientific">Candidatus Contendobacter odensis Run_B_J11</name>
    <dbReference type="NCBI Taxonomy" id="1400861"/>
    <lineage>
        <taxon>Bacteria</taxon>
        <taxon>Pseudomonadati</taxon>
        <taxon>Pseudomonadota</taxon>
        <taxon>Gammaproteobacteria</taxon>
        <taxon>Candidatus Competibacteraceae</taxon>
        <taxon>Candidatus Contendibacter</taxon>
    </lineage>
</organism>
<evidence type="ECO:0000313" key="1">
    <source>
        <dbReference type="EMBL" id="CDH43825.1"/>
    </source>
</evidence>
<dbReference type="Proteomes" id="UP000019184">
    <property type="component" value="Unassembled WGS sequence"/>
</dbReference>